<keyword evidence="3" id="KW-1185">Reference proteome</keyword>
<proteinExistence type="predicted"/>
<sequence length="158" mass="16936">MKKLFFLSIIAIFAFQGVNAQGQFRAGVNAGLPVGDFGDLSTFAIAVDLGYLFDLSDDLDAGIETGYTNFFGKDGFDGFSFIPINGLINYDLSEEIEIEGGAGYAISLESGGGGDFYWKIGGAYAIDEDSDIGLSYRSVSGGNGFSIDAIYLGYRRRF</sequence>
<dbReference type="RefSeq" id="WP_130962777.1">
    <property type="nucleotide sequence ID" value="NZ_SIRT01000001.1"/>
</dbReference>
<dbReference type="OrthoDB" id="1492374at2"/>
<dbReference type="EMBL" id="SIRT01000001">
    <property type="protein sequence ID" value="TBN06790.1"/>
    <property type="molecule type" value="Genomic_DNA"/>
</dbReference>
<dbReference type="InterPro" id="IPR011250">
    <property type="entry name" value="OMP/PagP_B-barrel"/>
</dbReference>
<dbReference type="Proteomes" id="UP000291142">
    <property type="component" value="Unassembled WGS sequence"/>
</dbReference>
<name>A0A4Q9FLY9_9FLAO</name>
<dbReference type="AlphaFoldDB" id="A0A4Q9FLY9"/>
<evidence type="ECO:0000313" key="2">
    <source>
        <dbReference type="EMBL" id="TBN06790.1"/>
    </source>
</evidence>
<organism evidence="2 3">
    <name type="scientific">Hyunsoonleella flava</name>
    <dbReference type="NCBI Taxonomy" id="2527939"/>
    <lineage>
        <taxon>Bacteria</taxon>
        <taxon>Pseudomonadati</taxon>
        <taxon>Bacteroidota</taxon>
        <taxon>Flavobacteriia</taxon>
        <taxon>Flavobacteriales</taxon>
        <taxon>Flavobacteriaceae</taxon>
    </lineage>
</organism>
<accession>A0A4Q9FLY9</accession>
<feature type="chain" id="PRO_5020566133" description="Outer membrane protein beta-barrel domain-containing protein" evidence="1">
    <location>
        <begin position="21"/>
        <end position="158"/>
    </location>
</feature>
<evidence type="ECO:0000256" key="1">
    <source>
        <dbReference type="SAM" id="SignalP"/>
    </source>
</evidence>
<comment type="caution">
    <text evidence="2">The sequence shown here is derived from an EMBL/GenBank/DDBJ whole genome shotgun (WGS) entry which is preliminary data.</text>
</comment>
<evidence type="ECO:0008006" key="4">
    <source>
        <dbReference type="Google" id="ProtNLM"/>
    </source>
</evidence>
<keyword evidence="1" id="KW-0732">Signal</keyword>
<evidence type="ECO:0000313" key="3">
    <source>
        <dbReference type="Proteomes" id="UP000291142"/>
    </source>
</evidence>
<protein>
    <recommendedName>
        <fullName evidence="4">Outer membrane protein beta-barrel domain-containing protein</fullName>
    </recommendedName>
</protein>
<feature type="signal peptide" evidence="1">
    <location>
        <begin position="1"/>
        <end position="20"/>
    </location>
</feature>
<reference evidence="2 3" key="1">
    <citation type="submission" date="2019-02" db="EMBL/GenBank/DDBJ databases">
        <title>Hyunsoonleella sp., isolated from marine sediment.</title>
        <authorList>
            <person name="Liu B.-T."/>
        </authorList>
    </citation>
    <scope>NUCLEOTIDE SEQUENCE [LARGE SCALE GENOMIC DNA]</scope>
    <source>
        <strain evidence="2 3">T58</strain>
    </source>
</reference>
<dbReference type="SUPFAM" id="SSF56925">
    <property type="entry name" value="OMPA-like"/>
    <property type="match status" value="1"/>
</dbReference>
<gene>
    <name evidence="2" type="ORF">EYD45_02580</name>
</gene>